<comment type="caution">
    <text evidence="29">The sequence shown here is derived from an EMBL/GenBank/DDBJ whole genome shotgun (WGS) entry which is preliminary data.</text>
</comment>
<dbReference type="GO" id="GO:0036297">
    <property type="term" value="P:interstrand cross-link repair"/>
    <property type="evidence" value="ECO:0007669"/>
    <property type="project" value="TreeGrafter"/>
</dbReference>
<sequence length="602" mass="68127">MLQQLLITLPTEASTWVKLHHPEKAKEGAPLWEVVTKMFEGGALLSQDADETQGESLKDELIPRTPTADSQELLTFKDISVDFTQEEWGQLAPAHRNLYREVMLENYGNLVSVAGCQLSKPSVISQLEKGEEPWMTEKEGPGDPSSDLESKTETSASNAKYNILQKQLYHGMMMERLMRDDVIYSTLKKVSKYDDELEKHQDHHGRNVRQTIMIHKKRSQETYKFGKNISCAMAETEEEETVSEEASGFSDLSDSEFLDLEDTQESSASPSKPGPSYELPGKDDKCIRLPKWKRRLDVSSPMERFHLKYLYVTDLSTQDWCEQQMVYGKEFSGFLTPEKSAILDTGASIHLARELEVHDLVNIPITSKEDAWAVKFLNILSMIPTLQSEGRIREFPVFGEVEGVLLVGVIDELHYTASGELELAELKTRGNPVLPSDAQKKKDCFQVSLYKYIFDAMVQGKVTAASLIHHTKLHPEKPLGPSVLRHAQQGGYSVKSLGDLIELVFLSLTLSDLPLIDSLKIEYVHQETATVLGTEIVTFEEKEVRSKVQHYMTYWMGHREPQGVDVEEAWKCRMCNYADICEWKKSGGLTSATQEPQLKKAK</sequence>
<dbReference type="InterPro" id="IPR003309">
    <property type="entry name" value="SCAN_dom"/>
</dbReference>
<keyword evidence="7" id="KW-0963">Cytoplasm</keyword>
<evidence type="ECO:0000256" key="22">
    <source>
        <dbReference type="ARBA" id="ARBA00062540"/>
    </source>
</evidence>
<evidence type="ECO:0000256" key="13">
    <source>
        <dbReference type="ARBA" id="ARBA00022842"/>
    </source>
</evidence>
<evidence type="ECO:0000256" key="19">
    <source>
        <dbReference type="ARBA" id="ARBA00023204"/>
    </source>
</evidence>
<comment type="cofactor">
    <cofactor evidence="1">
        <name>Mg(2+)</name>
        <dbReference type="ChEBI" id="CHEBI:18420"/>
    </cofactor>
</comment>
<dbReference type="PROSITE" id="PS50805">
    <property type="entry name" value="KRAB"/>
    <property type="match status" value="1"/>
</dbReference>
<gene>
    <name evidence="29" type="ORF">JEQ12_000191</name>
</gene>
<dbReference type="PANTHER" id="PTHR14464">
    <property type="entry name" value="EXONUCLEASE V"/>
    <property type="match status" value="1"/>
</dbReference>
<dbReference type="GO" id="GO:0003677">
    <property type="term" value="F:DNA binding"/>
    <property type="evidence" value="ECO:0007669"/>
    <property type="project" value="UniProtKB-KW"/>
</dbReference>
<evidence type="ECO:0000256" key="10">
    <source>
        <dbReference type="ARBA" id="ARBA00022763"/>
    </source>
</evidence>
<keyword evidence="11" id="KW-0378">Hydrolase</keyword>
<comment type="similarity">
    <text evidence="5">Belongs to the EXO5 family.</text>
</comment>
<proteinExistence type="inferred from homology"/>
<dbReference type="Pfam" id="PF01352">
    <property type="entry name" value="KRAB"/>
    <property type="match status" value="1"/>
</dbReference>
<feature type="region of interest" description="Disordered" evidence="26">
    <location>
        <begin position="260"/>
        <end position="282"/>
    </location>
</feature>
<dbReference type="GO" id="GO:0005634">
    <property type="term" value="C:nucleus"/>
    <property type="evidence" value="ECO:0007669"/>
    <property type="project" value="UniProtKB-SubCell"/>
</dbReference>
<dbReference type="SUPFAM" id="SSF109640">
    <property type="entry name" value="KRAB domain (Kruppel-associated box)"/>
    <property type="match status" value="1"/>
</dbReference>
<comment type="subunit">
    <text evidence="22">Monomer; monomeric form has weak exonuclease activity. Homodimer; homodimeric form is unsure but has much higher exonuclease activity, suggesting that it could homodimerize upon DNA-binding. Interacts with the replication protein A (RPA) complex.</text>
</comment>
<evidence type="ECO:0000313" key="30">
    <source>
        <dbReference type="Proteomes" id="UP000664991"/>
    </source>
</evidence>
<evidence type="ECO:0000256" key="4">
    <source>
        <dbReference type="ARBA" id="ARBA00004514"/>
    </source>
</evidence>
<keyword evidence="6" id="KW-0004">4Fe-4S</keyword>
<dbReference type="SMART" id="SM00349">
    <property type="entry name" value="KRAB"/>
    <property type="match status" value="1"/>
</dbReference>
<feature type="region of interest" description="Disordered" evidence="26">
    <location>
        <begin position="130"/>
        <end position="157"/>
    </location>
</feature>
<dbReference type="GO" id="GO:0045145">
    <property type="term" value="F:single-stranded DNA 5'-3' DNA exonuclease activity"/>
    <property type="evidence" value="ECO:0007669"/>
    <property type="project" value="InterPro"/>
</dbReference>
<evidence type="ECO:0000256" key="9">
    <source>
        <dbReference type="ARBA" id="ARBA00022723"/>
    </source>
</evidence>
<dbReference type="InterPro" id="IPR001909">
    <property type="entry name" value="KRAB"/>
</dbReference>
<keyword evidence="12" id="KW-0269">Exonuclease</keyword>
<comment type="function">
    <text evidence="21">Single-stranded DNA (ssDNA) bidirectional exonuclease involved in DNA repair. Probably involved in DNA repair following ultraviolet (UV) irradiation and interstrand cross-links (ICLs) damage. Has both 5'-3' and 3'-5' exonuclease activities with a strong preference for 5'-ends. Acts as a sliding exonuclease that loads at ssDNA ends and then slides along the ssDNA prior to cutting; however the sliding and the 3'-5' exonuclease activities are abolished upon binding to the replication protein A (RPA) complex that enforces 5'-directionality activity.</text>
</comment>
<evidence type="ECO:0000256" key="15">
    <source>
        <dbReference type="ARBA" id="ARBA00023014"/>
    </source>
</evidence>
<evidence type="ECO:0000256" key="1">
    <source>
        <dbReference type="ARBA" id="ARBA00001946"/>
    </source>
</evidence>
<evidence type="ECO:0000256" key="26">
    <source>
        <dbReference type="SAM" id="MobiDB-lite"/>
    </source>
</evidence>
<keyword evidence="16" id="KW-0805">Transcription regulation</keyword>
<dbReference type="GO" id="GO:0005829">
    <property type="term" value="C:cytosol"/>
    <property type="evidence" value="ECO:0007669"/>
    <property type="project" value="UniProtKB-SubCell"/>
</dbReference>
<evidence type="ECO:0000256" key="5">
    <source>
        <dbReference type="ARBA" id="ARBA00009797"/>
    </source>
</evidence>
<dbReference type="Gene3D" id="3.90.320.10">
    <property type="match status" value="1"/>
</dbReference>
<evidence type="ECO:0000256" key="16">
    <source>
        <dbReference type="ARBA" id="ARBA00023015"/>
    </source>
</evidence>
<keyword evidence="17" id="KW-0238">DNA-binding</keyword>
<dbReference type="PROSITE" id="PS50804">
    <property type="entry name" value="SCAN_BOX"/>
    <property type="match status" value="1"/>
</dbReference>
<accession>A0A836AF49</accession>
<evidence type="ECO:0000256" key="17">
    <source>
        <dbReference type="ARBA" id="ARBA00023125"/>
    </source>
</evidence>
<keyword evidence="8" id="KW-0540">Nuclease</keyword>
<feature type="compositionally biased region" description="Basic and acidic residues" evidence="26">
    <location>
        <begin position="130"/>
        <end position="141"/>
    </location>
</feature>
<evidence type="ECO:0000256" key="8">
    <source>
        <dbReference type="ARBA" id="ARBA00022722"/>
    </source>
</evidence>
<keyword evidence="9" id="KW-0479">Metal-binding</keyword>
<keyword evidence="15" id="KW-0411">Iron-sulfur</keyword>
<keyword evidence="18" id="KW-0804">Transcription</keyword>
<organism evidence="29 30">
    <name type="scientific">Ovis aries</name>
    <name type="common">Sheep</name>
    <dbReference type="NCBI Taxonomy" id="9940"/>
    <lineage>
        <taxon>Eukaryota</taxon>
        <taxon>Metazoa</taxon>
        <taxon>Chordata</taxon>
        <taxon>Craniata</taxon>
        <taxon>Vertebrata</taxon>
        <taxon>Euteleostomi</taxon>
        <taxon>Mammalia</taxon>
        <taxon>Eutheria</taxon>
        <taxon>Laurasiatheria</taxon>
        <taxon>Artiodactyla</taxon>
        <taxon>Ruminantia</taxon>
        <taxon>Pecora</taxon>
        <taxon>Bovidae</taxon>
        <taxon>Caprinae</taxon>
        <taxon>Ovis</taxon>
    </lineage>
</organism>
<dbReference type="Pfam" id="PF09810">
    <property type="entry name" value="Exo5"/>
    <property type="match status" value="3"/>
</dbReference>
<evidence type="ECO:0000256" key="21">
    <source>
        <dbReference type="ARBA" id="ARBA00055450"/>
    </source>
</evidence>
<comment type="cofactor">
    <cofactor evidence="2">
        <name>[4Fe-4S] cluster</name>
        <dbReference type="ChEBI" id="CHEBI:49883"/>
    </cofactor>
</comment>
<evidence type="ECO:0000313" key="29">
    <source>
        <dbReference type="EMBL" id="KAG5214615.1"/>
    </source>
</evidence>
<keyword evidence="19" id="KW-0234">DNA repair</keyword>
<dbReference type="AlphaFoldDB" id="A0A836AF49"/>
<keyword evidence="10" id="KW-0227">DNA damage</keyword>
<dbReference type="InterPro" id="IPR011604">
    <property type="entry name" value="PDDEXK-like_dom_sf"/>
</dbReference>
<dbReference type="GO" id="GO:0006355">
    <property type="term" value="P:regulation of DNA-templated transcription"/>
    <property type="evidence" value="ECO:0007669"/>
    <property type="project" value="InterPro"/>
</dbReference>
<evidence type="ECO:0000259" key="28">
    <source>
        <dbReference type="PROSITE" id="PS50805"/>
    </source>
</evidence>
<dbReference type="EMBL" id="JAEMGP010000001">
    <property type="protein sequence ID" value="KAG5214615.1"/>
    <property type="molecule type" value="Genomic_DNA"/>
</dbReference>
<evidence type="ECO:0000259" key="27">
    <source>
        <dbReference type="PROSITE" id="PS50804"/>
    </source>
</evidence>
<protein>
    <recommendedName>
        <fullName evidence="23">Exonuclease V</fullName>
    </recommendedName>
    <alternativeName>
        <fullName evidence="24">Defects in morphology protein 1 homolog</fullName>
    </alternativeName>
</protein>
<evidence type="ECO:0000256" key="14">
    <source>
        <dbReference type="ARBA" id="ARBA00023004"/>
    </source>
</evidence>
<comment type="subcellular location">
    <subcellularLocation>
        <location evidence="4">Cytoplasm</location>
        <location evidence="4">Cytosol</location>
    </subcellularLocation>
    <subcellularLocation>
        <location evidence="3 25">Nucleus</location>
    </subcellularLocation>
</comment>
<keyword evidence="13" id="KW-0460">Magnesium</keyword>
<evidence type="ECO:0000256" key="12">
    <source>
        <dbReference type="ARBA" id="ARBA00022839"/>
    </source>
</evidence>
<reference evidence="29 30" key="1">
    <citation type="submission" date="2020-12" db="EMBL/GenBank/DDBJ databases">
        <title>De novo assembly of Tibetan sheep genome.</title>
        <authorList>
            <person name="Li X."/>
        </authorList>
    </citation>
    <scope>NUCLEOTIDE SEQUENCE [LARGE SCALE GENOMIC DNA]</scope>
    <source>
        <tissue evidence="29">Heart</tissue>
    </source>
</reference>
<dbReference type="InterPro" id="IPR036051">
    <property type="entry name" value="KRAB_dom_sf"/>
</dbReference>
<evidence type="ECO:0000256" key="23">
    <source>
        <dbReference type="ARBA" id="ARBA00070137"/>
    </source>
</evidence>
<dbReference type="Gene3D" id="6.10.140.140">
    <property type="match status" value="1"/>
</dbReference>
<dbReference type="FunFam" id="3.90.320.10:FF:000004">
    <property type="entry name" value="Probable exonuclease V"/>
    <property type="match status" value="1"/>
</dbReference>
<evidence type="ECO:0000256" key="3">
    <source>
        <dbReference type="ARBA" id="ARBA00004123"/>
    </source>
</evidence>
<keyword evidence="20 25" id="KW-0539">Nucleus</keyword>
<evidence type="ECO:0000256" key="24">
    <source>
        <dbReference type="ARBA" id="ARBA00080590"/>
    </source>
</evidence>
<evidence type="ECO:0000256" key="18">
    <source>
        <dbReference type="ARBA" id="ARBA00023163"/>
    </source>
</evidence>
<feature type="domain" description="KRAB" evidence="28">
    <location>
        <begin position="74"/>
        <end position="146"/>
    </location>
</feature>
<dbReference type="GO" id="GO:0051539">
    <property type="term" value="F:4 iron, 4 sulfur cluster binding"/>
    <property type="evidence" value="ECO:0007669"/>
    <property type="project" value="UniProtKB-KW"/>
</dbReference>
<dbReference type="PANTHER" id="PTHR14464:SF4">
    <property type="entry name" value="EXONUCLEASE V"/>
    <property type="match status" value="1"/>
</dbReference>
<keyword evidence="14" id="KW-0408">Iron</keyword>
<name>A0A836AF49_SHEEP</name>
<evidence type="ECO:0000256" key="2">
    <source>
        <dbReference type="ARBA" id="ARBA00001966"/>
    </source>
</evidence>
<dbReference type="Proteomes" id="UP000664991">
    <property type="component" value="Unassembled WGS sequence"/>
</dbReference>
<dbReference type="CDD" id="cd07765">
    <property type="entry name" value="KRAB_A-box"/>
    <property type="match status" value="1"/>
</dbReference>
<evidence type="ECO:0000256" key="20">
    <source>
        <dbReference type="ARBA" id="ARBA00023242"/>
    </source>
</evidence>
<dbReference type="InterPro" id="IPR019190">
    <property type="entry name" value="EXOV"/>
</dbReference>
<dbReference type="GO" id="GO:0046872">
    <property type="term" value="F:metal ion binding"/>
    <property type="evidence" value="ECO:0007669"/>
    <property type="project" value="UniProtKB-KW"/>
</dbReference>
<evidence type="ECO:0000256" key="25">
    <source>
        <dbReference type="PROSITE-ProRule" id="PRU00187"/>
    </source>
</evidence>
<evidence type="ECO:0000256" key="6">
    <source>
        <dbReference type="ARBA" id="ARBA00022485"/>
    </source>
</evidence>
<evidence type="ECO:0000256" key="11">
    <source>
        <dbReference type="ARBA" id="ARBA00022801"/>
    </source>
</evidence>
<evidence type="ECO:0000256" key="7">
    <source>
        <dbReference type="ARBA" id="ARBA00022490"/>
    </source>
</evidence>
<feature type="domain" description="SCAN box" evidence="27">
    <location>
        <begin position="1"/>
        <end position="33"/>
    </location>
</feature>